<name>A0AAX3B922_9MOLU</name>
<dbReference type="NCBIfam" id="TIGR01953">
    <property type="entry name" value="NusA"/>
    <property type="match status" value="1"/>
</dbReference>
<feature type="domain" description="Transcription factor NusA first KH" evidence="7">
    <location>
        <begin position="208"/>
        <end position="283"/>
    </location>
</feature>
<keyword evidence="4" id="KW-0805">Transcription regulation</keyword>
<keyword evidence="3" id="KW-0694">RNA-binding</keyword>
<dbReference type="CDD" id="cd02134">
    <property type="entry name" value="KH-II_NusA_rpt1"/>
    <property type="match status" value="1"/>
</dbReference>
<feature type="domain" description="NusA-like second KH" evidence="8">
    <location>
        <begin position="287"/>
        <end position="348"/>
    </location>
</feature>
<dbReference type="Gene3D" id="3.30.300.20">
    <property type="match status" value="2"/>
</dbReference>
<gene>
    <name evidence="9" type="primary">nusA</name>
    <name evidence="9" type="ORF">H7686_0002355</name>
</gene>
<accession>A0AAX3B922</accession>
<dbReference type="GO" id="GO:0005829">
    <property type="term" value="C:cytosol"/>
    <property type="evidence" value="ECO:0007669"/>
    <property type="project" value="TreeGrafter"/>
</dbReference>
<evidence type="ECO:0000259" key="6">
    <source>
        <dbReference type="Pfam" id="PF08529"/>
    </source>
</evidence>
<dbReference type="InterPro" id="IPR015946">
    <property type="entry name" value="KH_dom-like_a/b"/>
</dbReference>
<dbReference type="InterPro" id="IPR009019">
    <property type="entry name" value="KH_sf_prok-type"/>
</dbReference>
<dbReference type="InterPro" id="IPR036555">
    <property type="entry name" value="NusA_N_sf"/>
</dbReference>
<dbReference type="PANTHER" id="PTHR22648:SF0">
    <property type="entry name" value="TRANSCRIPTION TERMINATION_ANTITERMINATION PROTEIN NUSA"/>
    <property type="match status" value="1"/>
</dbReference>
<keyword evidence="5" id="KW-0804">Transcription</keyword>
<evidence type="ECO:0000256" key="2">
    <source>
        <dbReference type="ARBA" id="ARBA00022490"/>
    </source>
</evidence>
<dbReference type="AlphaFoldDB" id="A0AAX3B922"/>
<dbReference type="EMBL" id="CP097206">
    <property type="protein sequence ID" value="UQV27167.1"/>
    <property type="molecule type" value="Genomic_DNA"/>
</dbReference>
<sequence length="349" mass="40725">MQNKNFLKHIDQIAQEYDITREQVTNALEKALISGCKKTFQIKKCRVCFGSNYDKITLYKQYIVVDEKCDVSLLKEQDYVYLEKAKELNSSIKVGEILEIEVDPKQDFNFYGSRDFKNKFNEELLKFQRENMFNFFKQYENKLMIAEVIEEKFKFFILMLDKNFKTCIFKKDLMLNDHFNIGEKIFVLITEVRNNTPKHLQICVSRINNQFVVELLKYFIPEIRDGLVQIMAIARIPSSRVKVGLSSHDKKIDPIGACVGEKGYRIKNILNILRGEKIDLFKWSLDIEKLIINALKPAKIIQIVNLDFEQKIALVSVADDQVALAIGKLGQNLKLAMQVTQWQIEIQTN</sequence>
<evidence type="ECO:0000256" key="3">
    <source>
        <dbReference type="ARBA" id="ARBA00022884"/>
    </source>
</evidence>
<evidence type="ECO:0000259" key="7">
    <source>
        <dbReference type="Pfam" id="PF13184"/>
    </source>
</evidence>
<dbReference type="GO" id="GO:0006353">
    <property type="term" value="P:DNA-templated transcription termination"/>
    <property type="evidence" value="ECO:0007669"/>
    <property type="project" value="UniProtKB-KW"/>
</dbReference>
<evidence type="ECO:0000256" key="1">
    <source>
        <dbReference type="ARBA" id="ARBA00022472"/>
    </source>
</evidence>
<evidence type="ECO:0000256" key="4">
    <source>
        <dbReference type="ARBA" id="ARBA00023015"/>
    </source>
</evidence>
<dbReference type="InterPro" id="IPR058582">
    <property type="entry name" value="KH_NusA_2nd"/>
</dbReference>
<dbReference type="KEGG" id="pphy:H7686_0002355"/>
<dbReference type="Pfam" id="PF13184">
    <property type="entry name" value="KH_NusA_1st"/>
    <property type="match status" value="1"/>
</dbReference>
<dbReference type="Gene3D" id="3.30.1480.10">
    <property type="entry name" value="NusA, N-terminal domain"/>
    <property type="match status" value="1"/>
</dbReference>
<proteinExistence type="predicted"/>
<dbReference type="GO" id="GO:0003700">
    <property type="term" value="F:DNA-binding transcription factor activity"/>
    <property type="evidence" value="ECO:0007669"/>
    <property type="project" value="InterPro"/>
</dbReference>
<dbReference type="InterPro" id="IPR030842">
    <property type="entry name" value="TF_NusA_bacterial"/>
</dbReference>
<dbReference type="SUPFAM" id="SSF54814">
    <property type="entry name" value="Prokaryotic type KH domain (KH-domain type II)"/>
    <property type="match status" value="2"/>
</dbReference>
<dbReference type="InterPro" id="IPR025249">
    <property type="entry name" value="TF_NusA_KH_1st"/>
</dbReference>
<dbReference type="Pfam" id="PF26594">
    <property type="entry name" value="KH_NusA_2nd"/>
    <property type="match status" value="1"/>
</dbReference>
<protein>
    <submittedName>
        <fullName evidence="9">Transcription termination factor NusA</fullName>
    </submittedName>
</protein>
<dbReference type="Proteomes" id="UP000769022">
    <property type="component" value="Chromosome"/>
</dbReference>
<evidence type="ECO:0000313" key="10">
    <source>
        <dbReference type="Proteomes" id="UP000769022"/>
    </source>
</evidence>
<feature type="domain" description="Transcription factor NusA N-terminal" evidence="6">
    <location>
        <begin position="5"/>
        <end position="130"/>
    </location>
</feature>
<dbReference type="GO" id="GO:0031564">
    <property type="term" value="P:transcription antitermination"/>
    <property type="evidence" value="ECO:0007669"/>
    <property type="project" value="InterPro"/>
</dbReference>
<evidence type="ECO:0000313" key="9">
    <source>
        <dbReference type="EMBL" id="UQV27167.1"/>
    </source>
</evidence>
<reference evidence="9 10" key="1">
    <citation type="submission" date="2022-05" db="EMBL/GenBank/DDBJ databases">
        <title>'Parthenium hysterophorus' phyllody phytoplasma strain PR34.</title>
        <authorList>
            <person name="Kirdat K."/>
            <person name="Tiwarekar B."/>
            <person name="Yadav A."/>
        </authorList>
    </citation>
    <scope>NUCLEOTIDE SEQUENCE [LARGE SCALE GENOMIC DNA]</scope>
    <source>
        <strain evidence="9 10">PR34</strain>
    </source>
</reference>
<dbReference type="GO" id="GO:0003723">
    <property type="term" value="F:RNA binding"/>
    <property type="evidence" value="ECO:0007669"/>
    <property type="project" value="UniProtKB-KW"/>
</dbReference>
<keyword evidence="10" id="KW-1185">Reference proteome</keyword>
<dbReference type="PANTHER" id="PTHR22648">
    <property type="entry name" value="TRANSCRIPTION TERMINATION FACTOR NUSA"/>
    <property type="match status" value="1"/>
</dbReference>
<organism evidence="9 10">
    <name type="scientific">Candidatus Phytoplasma asiaticum</name>
    <dbReference type="NCBI Taxonomy" id="2763338"/>
    <lineage>
        <taxon>Bacteria</taxon>
        <taxon>Bacillati</taxon>
        <taxon>Mycoplasmatota</taxon>
        <taxon>Mollicutes</taxon>
        <taxon>Acholeplasmatales</taxon>
        <taxon>Acholeplasmataceae</taxon>
        <taxon>Candidatus Phytoplasma</taxon>
        <taxon>16SrII (Peanut WB group)</taxon>
    </lineage>
</organism>
<dbReference type="InterPro" id="IPR013735">
    <property type="entry name" value="TF_NusA_N"/>
</dbReference>
<keyword evidence="2" id="KW-0963">Cytoplasm</keyword>
<dbReference type="Pfam" id="PF08529">
    <property type="entry name" value="NusA_N"/>
    <property type="match status" value="1"/>
</dbReference>
<dbReference type="RefSeq" id="WP_193621706.1">
    <property type="nucleotide sequence ID" value="NZ_JACRYS020000001.1"/>
</dbReference>
<dbReference type="InterPro" id="IPR010213">
    <property type="entry name" value="TF_NusA"/>
</dbReference>
<dbReference type="CDD" id="cd22529">
    <property type="entry name" value="KH-II_NusA_rpt2"/>
    <property type="match status" value="1"/>
</dbReference>
<keyword evidence="1" id="KW-0806">Transcription termination</keyword>
<evidence type="ECO:0000259" key="8">
    <source>
        <dbReference type="Pfam" id="PF26594"/>
    </source>
</evidence>
<dbReference type="SUPFAM" id="SSF69705">
    <property type="entry name" value="Transcription factor NusA, N-terminal domain"/>
    <property type="match status" value="1"/>
</dbReference>
<evidence type="ECO:0000256" key="5">
    <source>
        <dbReference type="ARBA" id="ARBA00023163"/>
    </source>
</evidence>